<dbReference type="PANTHER" id="PTHR30221:SF1">
    <property type="entry name" value="SMALL-CONDUCTANCE MECHANOSENSITIVE CHANNEL"/>
    <property type="match status" value="1"/>
</dbReference>
<dbReference type="Gene3D" id="2.30.30.60">
    <property type="match status" value="1"/>
</dbReference>
<evidence type="ECO:0000256" key="1">
    <source>
        <dbReference type="ARBA" id="ARBA00004651"/>
    </source>
</evidence>
<dbReference type="SUPFAM" id="SSF50182">
    <property type="entry name" value="Sm-like ribonucleoproteins"/>
    <property type="match status" value="1"/>
</dbReference>
<dbReference type="Gene3D" id="3.30.70.100">
    <property type="match status" value="1"/>
</dbReference>
<dbReference type="OrthoDB" id="9809206at2"/>
<protein>
    <submittedName>
        <fullName evidence="11">Small-conductance mechanosensitive channel</fullName>
    </submittedName>
</protein>
<dbReference type="RefSeq" id="WP_115372835.1">
    <property type="nucleotide sequence ID" value="NZ_QASA01000001.1"/>
</dbReference>
<accession>A0A369QF76</accession>
<feature type="transmembrane region" description="Helical" evidence="7">
    <location>
        <begin position="92"/>
        <end position="122"/>
    </location>
</feature>
<dbReference type="Pfam" id="PF00924">
    <property type="entry name" value="MS_channel_2nd"/>
    <property type="match status" value="1"/>
</dbReference>
<evidence type="ECO:0000313" key="11">
    <source>
        <dbReference type="EMBL" id="RDC63561.1"/>
    </source>
</evidence>
<comment type="similarity">
    <text evidence="2">Belongs to the MscS (TC 1.A.23) family.</text>
</comment>
<evidence type="ECO:0000259" key="8">
    <source>
        <dbReference type="Pfam" id="PF00924"/>
    </source>
</evidence>
<dbReference type="AlphaFoldDB" id="A0A369QF76"/>
<evidence type="ECO:0000259" key="10">
    <source>
        <dbReference type="Pfam" id="PF21088"/>
    </source>
</evidence>
<feature type="domain" description="Mechanosensitive ion channel transmembrane helices 2/3" evidence="10">
    <location>
        <begin position="66"/>
        <end position="107"/>
    </location>
</feature>
<evidence type="ECO:0000256" key="5">
    <source>
        <dbReference type="ARBA" id="ARBA00022989"/>
    </source>
</evidence>
<proteinExistence type="inferred from homology"/>
<dbReference type="Pfam" id="PF21082">
    <property type="entry name" value="MS_channel_3rd"/>
    <property type="match status" value="1"/>
</dbReference>
<keyword evidence="12" id="KW-1185">Reference proteome</keyword>
<keyword evidence="4 7" id="KW-0812">Transmembrane</keyword>
<dbReference type="Pfam" id="PF21088">
    <property type="entry name" value="MS_channel_1st"/>
    <property type="match status" value="1"/>
</dbReference>
<keyword evidence="3" id="KW-1003">Cell membrane</keyword>
<dbReference type="InterPro" id="IPR023408">
    <property type="entry name" value="MscS_beta-dom_sf"/>
</dbReference>
<dbReference type="InterPro" id="IPR049278">
    <property type="entry name" value="MS_channel_C"/>
</dbReference>
<feature type="domain" description="Mechanosensitive ion channel MscS C-terminal" evidence="9">
    <location>
        <begin position="183"/>
        <end position="262"/>
    </location>
</feature>
<dbReference type="InterPro" id="IPR006685">
    <property type="entry name" value="MscS_channel_2nd"/>
</dbReference>
<evidence type="ECO:0000259" key="9">
    <source>
        <dbReference type="Pfam" id="PF21082"/>
    </source>
</evidence>
<evidence type="ECO:0000256" key="6">
    <source>
        <dbReference type="ARBA" id="ARBA00023136"/>
    </source>
</evidence>
<dbReference type="InterPro" id="IPR010920">
    <property type="entry name" value="LSM_dom_sf"/>
</dbReference>
<evidence type="ECO:0000256" key="3">
    <source>
        <dbReference type="ARBA" id="ARBA00022475"/>
    </source>
</evidence>
<feature type="transmembrane region" description="Helical" evidence="7">
    <location>
        <begin position="20"/>
        <end position="40"/>
    </location>
</feature>
<organism evidence="11 12">
    <name type="scientific">Adhaeribacter pallidiroseus</name>
    <dbReference type="NCBI Taxonomy" id="2072847"/>
    <lineage>
        <taxon>Bacteria</taxon>
        <taxon>Pseudomonadati</taxon>
        <taxon>Bacteroidota</taxon>
        <taxon>Cytophagia</taxon>
        <taxon>Cytophagales</taxon>
        <taxon>Hymenobacteraceae</taxon>
        <taxon>Adhaeribacter</taxon>
    </lineage>
</organism>
<keyword evidence="6 7" id="KW-0472">Membrane</keyword>
<comment type="subcellular location">
    <subcellularLocation>
        <location evidence="1">Cell membrane</location>
        <topology evidence="1">Multi-pass membrane protein</topology>
    </subcellularLocation>
</comment>
<dbReference type="SUPFAM" id="SSF82861">
    <property type="entry name" value="Mechanosensitive channel protein MscS (YggB), transmembrane region"/>
    <property type="match status" value="1"/>
</dbReference>
<dbReference type="PANTHER" id="PTHR30221">
    <property type="entry name" value="SMALL-CONDUCTANCE MECHANOSENSITIVE CHANNEL"/>
    <property type="match status" value="1"/>
</dbReference>
<keyword evidence="5 7" id="KW-1133">Transmembrane helix</keyword>
<dbReference type="GO" id="GO:0008381">
    <property type="term" value="F:mechanosensitive monoatomic ion channel activity"/>
    <property type="evidence" value="ECO:0007669"/>
    <property type="project" value="InterPro"/>
</dbReference>
<dbReference type="InterPro" id="IPR049142">
    <property type="entry name" value="MS_channel_1st"/>
</dbReference>
<sequence>MNTSFFDFERYRATLTTFFITYGARFLVAMLLLLFGLWVINRIVKFIDREMIVHHVDPSLRPFLRNVLNVALKILLVIAVISQLGMEMTSVFAVLGSAGLAIGLALQGSLANFAGGVLILALKPFRVGDYIEAQGVAGNVNLINILNTVIKTPDNKTIYIPNGPLASSTIVNFDVESNRRADIRILIHYGNDIALAKQLIKQLIAQDFRIQPEPAPQVVTENTDLGVNIFTRVWAEKGNVGGITNDFHDWIRAAFEKNNITIAYREPSFPVK</sequence>
<evidence type="ECO:0000256" key="2">
    <source>
        <dbReference type="ARBA" id="ARBA00008017"/>
    </source>
</evidence>
<dbReference type="Proteomes" id="UP000253919">
    <property type="component" value="Unassembled WGS sequence"/>
</dbReference>
<name>A0A369QF76_9BACT</name>
<evidence type="ECO:0000313" key="12">
    <source>
        <dbReference type="Proteomes" id="UP000253919"/>
    </source>
</evidence>
<comment type="caution">
    <text evidence="11">The sequence shown here is derived from an EMBL/GenBank/DDBJ whole genome shotgun (WGS) entry which is preliminary data.</text>
</comment>
<dbReference type="InterPro" id="IPR011066">
    <property type="entry name" value="MscS_channel_C_sf"/>
</dbReference>
<dbReference type="Gene3D" id="1.10.287.1260">
    <property type="match status" value="1"/>
</dbReference>
<dbReference type="InterPro" id="IPR045275">
    <property type="entry name" value="MscS_archaea/bacteria_type"/>
</dbReference>
<dbReference type="InterPro" id="IPR011014">
    <property type="entry name" value="MscS_channel_TM-2"/>
</dbReference>
<reference evidence="11 12" key="1">
    <citation type="submission" date="2018-04" db="EMBL/GenBank/DDBJ databases">
        <title>Adhaeribacter sp. HMF7616 genome sequencing and assembly.</title>
        <authorList>
            <person name="Kang H."/>
            <person name="Kang J."/>
            <person name="Cha I."/>
            <person name="Kim H."/>
            <person name="Joh K."/>
        </authorList>
    </citation>
    <scope>NUCLEOTIDE SEQUENCE [LARGE SCALE GENOMIC DNA]</scope>
    <source>
        <strain evidence="11 12">HMF7616</strain>
    </source>
</reference>
<dbReference type="SUPFAM" id="SSF82689">
    <property type="entry name" value="Mechanosensitive channel protein MscS (YggB), C-terminal domain"/>
    <property type="match status" value="1"/>
</dbReference>
<gene>
    <name evidence="11" type="ORF">AHMF7616_02166</name>
</gene>
<dbReference type="EMBL" id="QASA01000001">
    <property type="protein sequence ID" value="RDC63561.1"/>
    <property type="molecule type" value="Genomic_DNA"/>
</dbReference>
<feature type="domain" description="Mechanosensitive ion channel MscS" evidence="8">
    <location>
        <begin position="109"/>
        <end position="173"/>
    </location>
</feature>
<feature type="transmembrane region" description="Helical" evidence="7">
    <location>
        <begin position="67"/>
        <end position="86"/>
    </location>
</feature>
<evidence type="ECO:0000256" key="4">
    <source>
        <dbReference type="ARBA" id="ARBA00022692"/>
    </source>
</evidence>
<evidence type="ECO:0000256" key="7">
    <source>
        <dbReference type="SAM" id="Phobius"/>
    </source>
</evidence>
<dbReference type="GO" id="GO:0005886">
    <property type="term" value="C:plasma membrane"/>
    <property type="evidence" value="ECO:0007669"/>
    <property type="project" value="UniProtKB-SubCell"/>
</dbReference>